<feature type="binding site" evidence="8">
    <location>
        <position position="37"/>
    </location>
    <ligand>
        <name>NADPH</name>
        <dbReference type="ChEBI" id="CHEBI:57783"/>
    </ligand>
</feature>
<dbReference type="InterPro" id="IPR011128">
    <property type="entry name" value="G3P_DH_NAD-dep_N"/>
</dbReference>
<organism evidence="13 14">
    <name type="scientific">Orrella daihaiensis</name>
    <dbReference type="NCBI Taxonomy" id="2782176"/>
    <lineage>
        <taxon>Bacteria</taxon>
        <taxon>Pseudomonadati</taxon>
        <taxon>Pseudomonadota</taxon>
        <taxon>Betaproteobacteria</taxon>
        <taxon>Burkholderiales</taxon>
        <taxon>Alcaligenaceae</taxon>
        <taxon>Orrella</taxon>
    </lineage>
</organism>
<dbReference type="Pfam" id="PF01210">
    <property type="entry name" value="NAD_Gly3P_dh_N"/>
    <property type="match status" value="1"/>
</dbReference>
<gene>
    <name evidence="8" type="primary">gpsA</name>
    <name evidence="13" type="ORF">DHf2319_01510</name>
</gene>
<evidence type="ECO:0000256" key="8">
    <source>
        <dbReference type="HAMAP-Rule" id="MF_00394"/>
    </source>
</evidence>
<comment type="similarity">
    <text evidence="1 8 9">Belongs to the NAD-dependent glycerol-3-phosphate dehydrogenase family.</text>
</comment>
<evidence type="ECO:0000256" key="7">
    <source>
        <dbReference type="ARBA" id="ARBA00023264"/>
    </source>
</evidence>
<keyword evidence="7 8" id="KW-1208">Phospholipid metabolism</keyword>
<dbReference type="PIRSF" id="PIRSF000114">
    <property type="entry name" value="Glycerol-3-P_dh"/>
    <property type="match status" value="1"/>
</dbReference>
<dbReference type="SUPFAM" id="SSF48179">
    <property type="entry name" value="6-phosphogluconate dehydrogenase C-terminal domain-like"/>
    <property type="match status" value="1"/>
</dbReference>
<feature type="binding site" evidence="8">
    <location>
        <position position="269"/>
    </location>
    <ligand>
        <name>sn-glycerol 3-phosphate</name>
        <dbReference type="ChEBI" id="CHEBI:57597"/>
    </ligand>
</feature>
<evidence type="ECO:0000256" key="4">
    <source>
        <dbReference type="ARBA" id="ARBA00023002"/>
    </source>
</evidence>
<feature type="binding site" evidence="8">
    <location>
        <position position="268"/>
    </location>
    <ligand>
        <name>NADPH</name>
        <dbReference type="ChEBI" id="CHEBI:57783"/>
    </ligand>
</feature>
<evidence type="ECO:0000259" key="12">
    <source>
        <dbReference type="Pfam" id="PF07479"/>
    </source>
</evidence>
<proteinExistence type="inferred from homology"/>
<feature type="binding site" evidence="8">
    <location>
        <position position="268"/>
    </location>
    <ligand>
        <name>sn-glycerol 3-phosphate</name>
        <dbReference type="ChEBI" id="CHEBI:57597"/>
    </ligand>
</feature>
<accession>A0ABY4AK35</accession>
<feature type="active site" description="Proton acceptor" evidence="8">
    <location>
        <position position="204"/>
    </location>
</feature>
<dbReference type="InterPro" id="IPR006109">
    <property type="entry name" value="G3P_DH_NAD-dep_C"/>
</dbReference>
<dbReference type="Gene3D" id="1.10.1040.10">
    <property type="entry name" value="N-(1-d-carboxylethyl)-l-norvaline Dehydrogenase, domain 2"/>
    <property type="match status" value="1"/>
</dbReference>
<feature type="binding site" evidence="8">
    <location>
        <position position="119"/>
    </location>
    <ligand>
        <name>NADPH</name>
        <dbReference type="ChEBI" id="CHEBI:57783"/>
    </ligand>
</feature>
<comment type="pathway">
    <text evidence="8">Membrane lipid metabolism; glycerophospholipid metabolism.</text>
</comment>
<dbReference type="PRINTS" id="PR00077">
    <property type="entry name" value="GPDHDRGNASE"/>
</dbReference>
<feature type="binding site" evidence="8">
    <location>
        <position position="36"/>
    </location>
    <ligand>
        <name>NADPH</name>
        <dbReference type="ChEBI" id="CHEBI:57783"/>
    </ligand>
</feature>
<evidence type="ECO:0000256" key="9">
    <source>
        <dbReference type="RuleBase" id="RU000437"/>
    </source>
</evidence>
<comment type="caution">
    <text evidence="8">Lacks conserved residue(s) required for the propagation of feature annotation.</text>
</comment>
<dbReference type="Proteomes" id="UP000831607">
    <property type="component" value="Chromosome"/>
</dbReference>
<keyword evidence="8" id="KW-0547">Nucleotide-binding</keyword>
<dbReference type="PANTHER" id="PTHR11728:SF1">
    <property type="entry name" value="GLYCEROL-3-PHOSPHATE DEHYDROGENASE [NAD(+)] 2, CHLOROPLASTIC"/>
    <property type="match status" value="1"/>
</dbReference>
<comment type="catalytic activity">
    <reaction evidence="8">
        <text>sn-glycerol 3-phosphate + NAD(+) = dihydroxyacetone phosphate + NADH + H(+)</text>
        <dbReference type="Rhea" id="RHEA:11092"/>
        <dbReference type="ChEBI" id="CHEBI:15378"/>
        <dbReference type="ChEBI" id="CHEBI:57540"/>
        <dbReference type="ChEBI" id="CHEBI:57597"/>
        <dbReference type="ChEBI" id="CHEBI:57642"/>
        <dbReference type="ChEBI" id="CHEBI:57945"/>
        <dbReference type="EC" id="1.1.1.94"/>
    </reaction>
</comment>
<evidence type="ECO:0000259" key="11">
    <source>
        <dbReference type="Pfam" id="PF01210"/>
    </source>
</evidence>
<dbReference type="NCBIfam" id="NF000940">
    <property type="entry name" value="PRK00094.1-2"/>
    <property type="match status" value="1"/>
</dbReference>
<dbReference type="PANTHER" id="PTHR11728">
    <property type="entry name" value="GLYCEROL-3-PHOSPHATE DEHYDROGENASE"/>
    <property type="match status" value="1"/>
</dbReference>
<feature type="binding site" evidence="8">
    <location>
        <position position="204"/>
    </location>
    <ligand>
        <name>sn-glycerol 3-phosphate</name>
        <dbReference type="ChEBI" id="CHEBI:57597"/>
    </ligand>
</feature>
<comment type="catalytic activity">
    <reaction evidence="8 10">
        <text>sn-glycerol 3-phosphate + NADP(+) = dihydroxyacetone phosphate + NADPH + H(+)</text>
        <dbReference type="Rhea" id="RHEA:11096"/>
        <dbReference type="ChEBI" id="CHEBI:15378"/>
        <dbReference type="ChEBI" id="CHEBI:57597"/>
        <dbReference type="ChEBI" id="CHEBI:57642"/>
        <dbReference type="ChEBI" id="CHEBI:57783"/>
        <dbReference type="ChEBI" id="CHEBI:58349"/>
        <dbReference type="EC" id="1.1.1.94"/>
    </reaction>
</comment>
<sequence length="343" mass="35563">MHTPLRPHVTVLGAGAWGTAIAAAACRHAEVILWGRRPSVITAMAQTRINSEHLPGIELPSALQYSSDFHQALEHVSQHQGPGLLVLGTPMVGLPEICELIQQRLSAGLNITDIVWLCKGLTADSGKLPHELVAASMNTRELATGVLSGPSFAKEVALGLPVALTVASDSPSLRALVTSVFHSEHMRIYSSSDLMGVEVGGALKNVMAIACGISDGLGLGNNARAALITRGLAEMTRFGVALGALPGTFSGLTGLGDLVLTATGDLSRNRQVGLRVGQGESLVDILAGGMTAEGARCAQAVLARARAMNVPMPITEAVCDTLFGGVTAAHAVHRLMARSATEE</sequence>
<keyword evidence="5 8" id="KW-0443">Lipid metabolism</keyword>
<evidence type="ECO:0000256" key="2">
    <source>
        <dbReference type="ARBA" id="ARBA00022516"/>
    </source>
</evidence>
<keyword evidence="2 8" id="KW-0444">Lipid biosynthesis</keyword>
<evidence type="ECO:0000256" key="10">
    <source>
        <dbReference type="RuleBase" id="RU000439"/>
    </source>
</evidence>
<feature type="binding site" evidence="8">
    <location>
        <position position="119"/>
    </location>
    <ligand>
        <name>sn-glycerol 3-phosphate</name>
        <dbReference type="ChEBI" id="CHEBI:57597"/>
    </ligand>
</feature>
<dbReference type="SUPFAM" id="SSF51735">
    <property type="entry name" value="NAD(P)-binding Rossmann-fold domains"/>
    <property type="match status" value="1"/>
</dbReference>
<protein>
    <recommendedName>
        <fullName evidence="8">Glycerol-3-phosphate dehydrogenase [NAD(P)+]</fullName>
        <ecNumber evidence="8">1.1.1.94</ecNumber>
    </recommendedName>
    <alternativeName>
        <fullName evidence="8">NAD(P)(+)-dependent glycerol-3-phosphate dehydrogenase</fullName>
    </alternativeName>
    <alternativeName>
        <fullName evidence="8">NAD(P)H-dependent dihydroxyacetone-phosphate reductase</fullName>
    </alternativeName>
</protein>
<feature type="binding site" evidence="8">
    <location>
        <position position="267"/>
    </location>
    <ligand>
        <name>sn-glycerol 3-phosphate</name>
        <dbReference type="ChEBI" id="CHEBI:57597"/>
    </ligand>
</feature>
<feature type="binding site" evidence="8">
    <location>
        <position position="151"/>
    </location>
    <ligand>
        <name>sn-glycerol 3-phosphate</name>
        <dbReference type="ChEBI" id="CHEBI:57597"/>
    </ligand>
</feature>
<name>A0ABY4AK35_9BURK</name>
<dbReference type="Pfam" id="PF07479">
    <property type="entry name" value="NAD_Gly3P_dh_C"/>
    <property type="match status" value="1"/>
</dbReference>
<evidence type="ECO:0000256" key="1">
    <source>
        <dbReference type="ARBA" id="ARBA00011009"/>
    </source>
</evidence>
<dbReference type="InterPro" id="IPR008927">
    <property type="entry name" value="6-PGluconate_DH-like_C_sf"/>
</dbReference>
<feature type="domain" description="Glycerol-3-phosphate dehydrogenase NAD-dependent C-terminal" evidence="12">
    <location>
        <begin position="193"/>
        <end position="332"/>
    </location>
</feature>
<comment type="function">
    <text evidence="8">Catalyzes the reduction of the glycolytic intermediate dihydroxyacetone phosphate (DHAP) to sn-glycerol 3-phosphate (G3P), the key precursor for phospholipid synthesis.</text>
</comment>
<dbReference type="HAMAP" id="MF_00394">
    <property type="entry name" value="NAD_Glyc3P_dehydrog"/>
    <property type="match status" value="1"/>
</dbReference>
<keyword evidence="8" id="KW-0963">Cytoplasm</keyword>
<feature type="binding site" evidence="8">
    <location>
        <position position="17"/>
    </location>
    <ligand>
        <name>NADPH</name>
        <dbReference type="ChEBI" id="CHEBI:57783"/>
    </ligand>
</feature>
<evidence type="ECO:0000313" key="13">
    <source>
        <dbReference type="EMBL" id="UOD50642.1"/>
    </source>
</evidence>
<dbReference type="PROSITE" id="PS00957">
    <property type="entry name" value="NAD_G3PDH"/>
    <property type="match status" value="1"/>
</dbReference>
<keyword evidence="8 9" id="KW-0520">NAD</keyword>
<dbReference type="EC" id="1.1.1.94" evidence="8"/>
<feature type="binding site" evidence="8">
    <location>
        <position position="153"/>
    </location>
    <ligand>
        <name>NADPH</name>
        <dbReference type="ChEBI" id="CHEBI:57783"/>
    </ligand>
</feature>
<evidence type="ECO:0000256" key="3">
    <source>
        <dbReference type="ARBA" id="ARBA00022857"/>
    </source>
</evidence>
<dbReference type="NCBIfam" id="NF000942">
    <property type="entry name" value="PRK00094.1-4"/>
    <property type="match status" value="1"/>
</dbReference>
<dbReference type="PROSITE" id="PS51257">
    <property type="entry name" value="PROKAR_LIPOPROTEIN"/>
    <property type="match status" value="1"/>
</dbReference>
<feature type="domain" description="Glycerol-3-phosphate dehydrogenase NAD-dependent N-terminal" evidence="11">
    <location>
        <begin position="9"/>
        <end position="171"/>
    </location>
</feature>
<evidence type="ECO:0000313" key="14">
    <source>
        <dbReference type="Proteomes" id="UP000831607"/>
    </source>
</evidence>
<feature type="binding site" evidence="8">
    <location>
        <position position="149"/>
    </location>
    <ligand>
        <name>sn-glycerol 3-phosphate</name>
        <dbReference type="ChEBI" id="CHEBI:57597"/>
    </ligand>
</feature>
<feature type="binding site" evidence="8">
    <location>
        <position position="293"/>
    </location>
    <ligand>
        <name>NADPH</name>
        <dbReference type="ChEBI" id="CHEBI:57783"/>
    </ligand>
</feature>
<keyword evidence="6 8" id="KW-0594">Phospholipid biosynthesis</keyword>
<keyword evidence="4 8" id="KW-0560">Oxidoreductase</keyword>
<dbReference type="InterPro" id="IPR006168">
    <property type="entry name" value="G3P_DH_NAD-dep"/>
</dbReference>
<evidence type="ECO:0000256" key="5">
    <source>
        <dbReference type="ARBA" id="ARBA00023098"/>
    </source>
</evidence>
<dbReference type="EMBL" id="CP063982">
    <property type="protein sequence ID" value="UOD50642.1"/>
    <property type="molecule type" value="Genomic_DNA"/>
</dbReference>
<comment type="subcellular location">
    <subcellularLocation>
        <location evidence="8">Cytoplasm</location>
    </subcellularLocation>
</comment>
<dbReference type="RefSeq" id="WP_243479050.1">
    <property type="nucleotide sequence ID" value="NZ_CP063982.1"/>
</dbReference>
<dbReference type="InterPro" id="IPR013328">
    <property type="entry name" value="6PGD_dom2"/>
</dbReference>
<keyword evidence="3 8" id="KW-0521">NADP</keyword>
<feature type="binding site" evidence="8">
    <location>
        <position position="257"/>
    </location>
    <ligand>
        <name>sn-glycerol 3-phosphate</name>
        <dbReference type="ChEBI" id="CHEBI:57597"/>
    </ligand>
</feature>
<evidence type="ECO:0000256" key="6">
    <source>
        <dbReference type="ARBA" id="ARBA00023209"/>
    </source>
</evidence>
<reference evidence="13 14" key="1">
    <citation type="submission" date="2020-11" db="EMBL/GenBank/DDBJ databases">
        <title>Algicoccus daihaiensis sp.nov., isolated from Daihai Lake in Inner Mongolia.</title>
        <authorList>
            <person name="Kai J."/>
        </authorList>
    </citation>
    <scope>NUCLEOTIDE SEQUENCE [LARGE SCALE GENOMIC DNA]</scope>
    <source>
        <strain evidence="14">f23</strain>
    </source>
</reference>
<dbReference type="InterPro" id="IPR036291">
    <property type="entry name" value="NAD(P)-bd_dom_sf"/>
</dbReference>
<keyword evidence="14" id="KW-1185">Reference proteome</keyword>
<dbReference type="Gene3D" id="3.40.50.720">
    <property type="entry name" value="NAD(P)-binding Rossmann-like Domain"/>
    <property type="match status" value="1"/>
</dbReference>